<evidence type="ECO:0000256" key="3">
    <source>
        <dbReference type="ARBA" id="ARBA00011805"/>
    </source>
</evidence>
<evidence type="ECO:0000256" key="10">
    <source>
        <dbReference type="ARBA" id="ARBA00023128"/>
    </source>
</evidence>
<dbReference type="Proteomes" id="UP001186944">
    <property type="component" value="Unassembled WGS sequence"/>
</dbReference>
<comment type="caution">
    <text evidence="14">The sequence shown here is derived from an EMBL/GenBank/DDBJ whole genome shotgun (WGS) entry which is preliminary data.</text>
</comment>
<evidence type="ECO:0000256" key="8">
    <source>
        <dbReference type="ARBA" id="ARBA00022801"/>
    </source>
</evidence>
<evidence type="ECO:0000259" key="13">
    <source>
        <dbReference type="Pfam" id="PF10502"/>
    </source>
</evidence>
<dbReference type="CDD" id="cd06530">
    <property type="entry name" value="S26_SPase_I"/>
    <property type="match status" value="1"/>
</dbReference>
<keyword evidence="9" id="KW-1133">Transmembrane helix</keyword>
<keyword evidence="6" id="KW-0812">Transmembrane</keyword>
<dbReference type="AlphaFoldDB" id="A0AA88YN98"/>
<evidence type="ECO:0000313" key="15">
    <source>
        <dbReference type="Proteomes" id="UP001186944"/>
    </source>
</evidence>
<dbReference type="PRINTS" id="PR00727">
    <property type="entry name" value="LEADERPTASE"/>
</dbReference>
<reference evidence="14" key="1">
    <citation type="submission" date="2019-08" db="EMBL/GenBank/DDBJ databases">
        <title>The improved chromosome-level genome for the pearl oyster Pinctada fucata martensii using PacBio sequencing and Hi-C.</title>
        <authorList>
            <person name="Zheng Z."/>
        </authorList>
    </citation>
    <scope>NUCLEOTIDE SEQUENCE</scope>
    <source>
        <strain evidence="14">ZZ-2019</strain>
        <tissue evidence="14">Adductor muscle</tissue>
    </source>
</reference>
<evidence type="ECO:0000256" key="2">
    <source>
        <dbReference type="ARBA" id="ARBA00007066"/>
    </source>
</evidence>
<keyword evidence="7" id="KW-0999">Mitochondrion inner membrane</keyword>
<comment type="subcellular location">
    <subcellularLocation>
        <location evidence="1">Mitochondrion inner membrane</location>
        <topology evidence="1">Single-pass membrane protein</topology>
    </subcellularLocation>
</comment>
<evidence type="ECO:0000256" key="9">
    <source>
        <dbReference type="ARBA" id="ARBA00022989"/>
    </source>
</evidence>
<keyword evidence="15" id="KW-1185">Reference proteome</keyword>
<evidence type="ECO:0000256" key="4">
    <source>
        <dbReference type="ARBA" id="ARBA00013650"/>
    </source>
</evidence>
<evidence type="ECO:0000256" key="1">
    <source>
        <dbReference type="ARBA" id="ARBA00004434"/>
    </source>
</evidence>
<comment type="subunit">
    <text evidence="3">Heterodimer of 2 subunits, IMMPL1 and IMMPL2.</text>
</comment>
<name>A0AA88YN98_PINIB</name>
<evidence type="ECO:0000313" key="14">
    <source>
        <dbReference type="EMBL" id="KAK3102950.1"/>
    </source>
</evidence>
<keyword evidence="10" id="KW-0496">Mitochondrion</keyword>
<dbReference type="InterPro" id="IPR019533">
    <property type="entry name" value="Peptidase_S26"/>
</dbReference>
<evidence type="ECO:0000256" key="5">
    <source>
        <dbReference type="ARBA" id="ARBA00022670"/>
    </source>
</evidence>
<dbReference type="InterPro" id="IPR037730">
    <property type="entry name" value="IMP2"/>
</dbReference>
<protein>
    <recommendedName>
        <fullName evidence="4">Mitochondrial inner membrane protease subunit 2</fullName>
    </recommendedName>
</protein>
<evidence type="ECO:0000256" key="7">
    <source>
        <dbReference type="ARBA" id="ARBA00022792"/>
    </source>
</evidence>
<dbReference type="Gene3D" id="2.10.109.10">
    <property type="entry name" value="Umud Fragment, subunit A"/>
    <property type="match status" value="1"/>
</dbReference>
<dbReference type="GO" id="GO:0006465">
    <property type="term" value="P:signal peptide processing"/>
    <property type="evidence" value="ECO:0007669"/>
    <property type="project" value="InterPro"/>
</dbReference>
<evidence type="ECO:0000256" key="11">
    <source>
        <dbReference type="ARBA" id="ARBA00023136"/>
    </source>
</evidence>
<dbReference type="InterPro" id="IPR000223">
    <property type="entry name" value="Pept_S26A_signal_pept_1"/>
</dbReference>
<comment type="similarity">
    <text evidence="2">Belongs to the peptidase S26 family. IMP2 subfamily.</text>
</comment>
<dbReference type="GO" id="GO:0004252">
    <property type="term" value="F:serine-type endopeptidase activity"/>
    <property type="evidence" value="ECO:0007669"/>
    <property type="project" value="InterPro"/>
</dbReference>
<dbReference type="InterPro" id="IPR036286">
    <property type="entry name" value="LexA/Signal_pep-like_sf"/>
</dbReference>
<evidence type="ECO:0000256" key="6">
    <source>
        <dbReference type="ARBA" id="ARBA00022692"/>
    </source>
</evidence>
<accession>A0AA88YN98</accession>
<gene>
    <name evidence="14" type="ORF">FSP39_015223</name>
</gene>
<dbReference type="PANTHER" id="PTHR46041">
    <property type="entry name" value="MITOCHONDRIAL INNER MEMBRANE PROTEASE SUBUNIT 2"/>
    <property type="match status" value="1"/>
</dbReference>
<dbReference type="Pfam" id="PF10502">
    <property type="entry name" value="Peptidase_S26"/>
    <property type="match status" value="1"/>
</dbReference>
<dbReference type="SUPFAM" id="SSF51306">
    <property type="entry name" value="LexA/Signal peptidase"/>
    <property type="match status" value="1"/>
</dbReference>
<keyword evidence="5" id="KW-0645">Protease</keyword>
<dbReference type="GO" id="GO:0042720">
    <property type="term" value="C:mitochondrial inner membrane peptidase complex"/>
    <property type="evidence" value="ECO:0007669"/>
    <property type="project" value="InterPro"/>
</dbReference>
<dbReference type="PANTHER" id="PTHR46041:SF2">
    <property type="entry name" value="MITOCHONDRIAL INNER MEMBRANE PROTEASE SUBUNIT 2"/>
    <property type="match status" value="1"/>
</dbReference>
<dbReference type="GO" id="GO:0006627">
    <property type="term" value="P:protein processing involved in protein targeting to mitochondrion"/>
    <property type="evidence" value="ECO:0007669"/>
    <property type="project" value="InterPro"/>
</dbReference>
<feature type="compositionally biased region" description="Basic and acidic residues" evidence="12">
    <location>
        <begin position="14"/>
        <end position="30"/>
    </location>
</feature>
<keyword evidence="11" id="KW-0472">Membrane</keyword>
<feature type="region of interest" description="Disordered" evidence="12">
    <location>
        <begin position="1"/>
        <end position="30"/>
    </location>
</feature>
<sequence>MICSLTEGEEGAGEGERRDGRGEERGGRRLEKRAGGRYKGWVGGERSPVNADKTLVKRIVGLEGDTVRAVNYNPKRVKQEFNKIPIGHCWVEGDNRKHSLDSNDFGPIPIGLIVGKATHIVWPFNRCCRMKSVELNSDRVQKAIT</sequence>
<keyword evidence="8" id="KW-0378">Hydrolase</keyword>
<evidence type="ECO:0000256" key="12">
    <source>
        <dbReference type="SAM" id="MobiDB-lite"/>
    </source>
</evidence>
<feature type="domain" description="Peptidase S26" evidence="13">
    <location>
        <begin position="79"/>
        <end position="122"/>
    </location>
</feature>
<organism evidence="14 15">
    <name type="scientific">Pinctada imbricata</name>
    <name type="common">Atlantic pearl-oyster</name>
    <name type="synonym">Pinctada martensii</name>
    <dbReference type="NCBI Taxonomy" id="66713"/>
    <lineage>
        <taxon>Eukaryota</taxon>
        <taxon>Metazoa</taxon>
        <taxon>Spiralia</taxon>
        <taxon>Lophotrochozoa</taxon>
        <taxon>Mollusca</taxon>
        <taxon>Bivalvia</taxon>
        <taxon>Autobranchia</taxon>
        <taxon>Pteriomorphia</taxon>
        <taxon>Pterioida</taxon>
        <taxon>Pterioidea</taxon>
        <taxon>Pteriidae</taxon>
        <taxon>Pinctada</taxon>
    </lineage>
</organism>
<dbReference type="EMBL" id="VSWD01000005">
    <property type="protein sequence ID" value="KAK3102950.1"/>
    <property type="molecule type" value="Genomic_DNA"/>
</dbReference>
<proteinExistence type="inferred from homology"/>